<protein>
    <submittedName>
        <fullName evidence="1">Uncharacterized protein</fullName>
    </submittedName>
</protein>
<organism evidence="1 2">
    <name type="scientific">Dermatophagoides farinae</name>
    <name type="common">American house dust mite</name>
    <dbReference type="NCBI Taxonomy" id="6954"/>
    <lineage>
        <taxon>Eukaryota</taxon>
        <taxon>Metazoa</taxon>
        <taxon>Ecdysozoa</taxon>
        <taxon>Arthropoda</taxon>
        <taxon>Chelicerata</taxon>
        <taxon>Arachnida</taxon>
        <taxon>Acari</taxon>
        <taxon>Acariformes</taxon>
        <taxon>Sarcoptiformes</taxon>
        <taxon>Astigmata</taxon>
        <taxon>Psoroptidia</taxon>
        <taxon>Analgoidea</taxon>
        <taxon>Pyroglyphidae</taxon>
        <taxon>Dermatophagoidinae</taxon>
        <taxon>Dermatophagoides</taxon>
    </lineage>
</organism>
<reference evidence="1" key="2">
    <citation type="journal article" date="2022" name="Res Sq">
        <title>Comparative Genomics Reveals Insights into the Divergent Evolution of Astigmatic Mites and Household Pest Adaptations.</title>
        <authorList>
            <person name="Xiong Q."/>
            <person name="Wan A.T.-Y."/>
            <person name="Liu X.-Y."/>
            <person name="Fung C.S.-H."/>
            <person name="Xiao X."/>
            <person name="Malainual N."/>
            <person name="Hou J."/>
            <person name="Wang L."/>
            <person name="Wang M."/>
            <person name="Yang K."/>
            <person name="Cui Y."/>
            <person name="Leung E."/>
            <person name="Nong W."/>
            <person name="Shin S.-K."/>
            <person name="Au S."/>
            <person name="Jeong K.Y."/>
            <person name="Chew F.T."/>
            <person name="Hui J."/>
            <person name="Leung T.F."/>
            <person name="Tungtrongchitr A."/>
            <person name="Zhong N."/>
            <person name="Liu Z."/>
            <person name="Tsui S."/>
        </authorList>
    </citation>
    <scope>NUCLEOTIDE SEQUENCE</scope>
    <source>
        <strain evidence="1">Derf</strain>
        <tissue evidence="1">Whole organism</tissue>
    </source>
</reference>
<keyword evidence="2" id="KW-1185">Reference proteome</keyword>
<dbReference type="Proteomes" id="UP000790347">
    <property type="component" value="Unassembled WGS sequence"/>
</dbReference>
<accession>A0A922IEU9</accession>
<comment type="caution">
    <text evidence="1">The sequence shown here is derived from an EMBL/GenBank/DDBJ whole genome shotgun (WGS) entry which is preliminary data.</text>
</comment>
<evidence type="ECO:0000313" key="1">
    <source>
        <dbReference type="EMBL" id="KAH9529457.1"/>
    </source>
</evidence>
<sequence>MVILITNLGILGKKISNNTNYYQIRCRIHSSTTISCWWMGECAPMKQRMDVSGYANQRPYFFTDNKLSVISFGGHTGQQHSNRFDRLDYHQSILAA</sequence>
<dbReference type="EMBL" id="ASGP02000001">
    <property type="protein sequence ID" value="KAH9529457.1"/>
    <property type="molecule type" value="Genomic_DNA"/>
</dbReference>
<name>A0A922IEU9_DERFA</name>
<proteinExistence type="predicted"/>
<dbReference type="AlphaFoldDB" id="A0A922IEU9"/>
<gene>
    <name evidence="1" type="ORF">DERF_003342</name>
</gene>
<reference evidence="1" key="1">
    <citation type="submission" date="2013-05" db="EMBL/GenBank/DDBJ databases">
        <authorList>
            <person name="Yim A.K.Y."/>
            <person name="Chan T.F."/>
            <person name="Ji K.M."/>
            <person name="Liu X.Y."/>
            <person name="Zhou J.W."/>
            <person name="Li R.Q."/>
            <person name="Yang K.Y."/>
            <person name="Li J."/>
            <person name="Li M."/>
            <person name="Law P.T.W."/>
            <person name="Wu Y.L."/>
            <person name="Cai Z.L."/>
            <person name="Qin H."/>
            <person name="Bao Y."/>
            <person name="Leung R.K.K."/>
            <person name="Ng P.K.S."/>
            <person name="Zou J."/>
            <person name="Zhong X.J."/>
            <person name="Ran P.X."/>
            <person name="Zhong N.S."/>
            <person name="Liu Z.G."/>
            <person name="Tsui S.K.W."/>
        </authorList>
    </citation>
    <scope>NUCLEOTIDE SEQUENCE</scope>
    <source>
        <strain evidence="1">Derf</strain>
        <tissue evidence="1">Whole organism</tissue>
    </source>
</reference>
<evidence type="ECO:0000313" key="2">
    <source>
        <dbReference type="Proteomes" id="UP000790347"/>
    </source>
</evidence>